<gene>
    <name evidence="1" type="ORF">FF041_02190</name>
</gene>
<keyword evidence="2" id="KW-1185">Reference proteome</keyword>
<sequence>MSPGAGAQPATLDPEITGIRTLGHANRIATWDTELRYDGRIRVPMGVKIKQVKYSYTGNGILDITAVEFKRGQGGISQEYEVIDLTFLDDADLITFTLRGDLNLDADARPAYGRKYRVKIEVTLDSGDIRTVEPEIEVLNGAWQKSDPELTGRPFVRLPWDNAWGLTSGNSQAGYGLVTDSGRIPGERFIIDLVNLRQGTAGVPSNNSDHVYYQFVHEDGTPSHYTPTPQIHKAVGHSGSGVANKELLPPIDLRQLGDKTGYYRFLVWPQSNDPDGSPSRLGWDPDKLEDAFQIGSVYYRYQAPKAIDTRPRATVKTTTLTATAGQDRWIYPPFVVRNTGQSTIGTQRIVFSAPEGLRFLEDQVAFTRWSDETQEIVSAGALSADGRTLTCHAVPLNLEPSGPGRDAWVALYPAMGVDKTATGELQVGISLGLPAFAGGQDTVVIEPGA</sequence>
<accession>A0A646KAC9</accession>
<proteinExistence type="predicted"/>
<comment type="caution">
    <text evidence="1">The sequence shown here is derived from an EMBL/GenBank/DDBJ whole genome shotgun (WGS) entry which is preliminary data.</text>
</comment>
<dbReference type="Proteomes" id="UP000419138">
    <property type="component" value="Unassembled WGS sequence"/>
</dbReference>
<protein>
    <submittedName>
        <fullName evidence="1">Uncharacterized protein</fullName>
    </submittedName>
</protein>
<dbReference type="EMBL" id="VCLA01000018">
    <property type="protein sequence ID" value="MQS99049.1"/>
    <property type="molecule type" value="Genomic_DNA"/>
</dbReference>
<dbReference type="RefSeq" id="WP_153520773.1">
    <property type="nucleotide sequence ID" value="NZ_JBEPDZ010000016.1"/>
</dbReference>
<name>A0A646KAC9_STRJU</name>
<dbReference type="AlphaFoldDB" id="A0A646KAC9"/>
<organism evidence="1 2">
    <name type="scientific">Streptomyces jumonjinensis</name>
    <dbReference type="NCBI Taxonomy" id="1945"/>
    <lineage>
        <taxon>Bacteria</taxon>
        <taxon>Bacillati</taxon>
        <taxon>Actinomycetota</taxon>
        <taxon>Actinomycetes</taxon>
        <taxon>Kitasatosporales</taxon>
        <taxon>Streptomycetaceae</taxon>
        <taxon>Streptomyces</taxon>
    </lineage>
</organism>
<evidence type="ECO:0000313" key="1">
    <source>
        <dbReference type="EMBL" id="MQS99049.1"/>
    </source>
</evidence>
<reference evidence="1 2" key="1">
    <citation type="submission" date="2019-05" db="EMBL/GenBank/DDBJ databases">
        <title>Comparative genomics and metabolomics analyses of clavulanic acid producing Streptomyces species provides insight into specialized metabolism and evolution of beta-lactam biosynthetic gene clusters.</title>
        <authorList>
            <person name="Moore M.A."/>
            <person name="Cruz-Morales P."/>
            <person name="Barona Gomez F."/>
            <person name="Kapil T."/>
        </authorList>
    </citation>
    <scope>NUCLEOTIDE SEQUENCE [LARGE SCALE GENOMIC DNA]</scope>
    <source>
        <strain evidence="1 2">NRRL 5741</strain>
    </source>
</reference>
<dbReference type="OrthoDB" id="4122883at2"/>
<evidence type="ECO:0000313" key="2">
    <source>
        <dbReference type="Proteomes" id="UP000419138"/>
    </source>
</evidence>